<evidence type="ECO:0000313" key="1">
    <source>
        <dbReference type="EMBL" id="KAJ7973641.1"/>
    </source>
</evidence>
<dbReference type="AlphaFoldDB" id="A0AAD7VF84"/>
<proteinExistence type="predicted"/>
<reference evidence="1" key="1">
    <citation type="journal article" date="2023" name="Science">
        <title>Elucidation of the pathway for biosynthesis of saponin adjuvants from the soapbark tree.</title>
        <authorList>
            <person name="Reed J."/>
            <person name="Orme A."/>
            <person name="El-Demerdash A."/>
            <person name="Owen C."/>
            <person name="Martin L.B.B."/>
            <person name="Misra R.C."/>
            <person name="Kikuchi S."/>
            <person name="Rejzek M."/>
            <person name="Martin A.C."/>
            <person name="Harkess A."/>
            <person name="Leebens-Mack J."/>
            <person name="Louveau T."/>
            <person name="Stephenson M.J."/>
            <person name="Osbourn A."/>
        </authorList>
    </citation>
    <scope>NUCLEOTIDE SEQUENCE</scope>
    <source>
        <strain evidence="1">S10</strain>
    </source>
</reference>
<name>A0AAD7VF84_QUISA</name>
<sequence length="213" mass="23572">MIRKRAILTMGLHFPPPPSKSCLFHQFPSLPLAFSSLLTLAFLSLPITTADSPSTIYDHLRLNGLPIGLLPKDITDFSINTTSGQFLVFLDQPCNAKFENEVHYDFNVSGTLSFCRIRELSGIEAQELFLWFPVKGIRVDVPSSGLIHFDVGVVDKQFSLSLFESPPDCAVADFLDSDVAGHDDDNHSQSGSQDQSRKIEHGINQIDVLRAVL</sequence>
<dbReference type="Gene3D" id="2.30.240.10">
    <property type="entry name" value="At5g01610-like"/>
    <property type="match status" value="1"/>
</dbReference>
<organism evidence="1 2">
    <name type="scientific">Quillaja saponaria</name>
    <name type="common">Soap bark tree</name>
    <dbReference type="NCBI Taxonomy" id="32244"/>
    <lineage>
        <taxon>Eukaryota</taxon>
        <taxon>Viridiplantae</taxon>
        <taxon>Streptophyta</taxon>
        <taxon>Embryophyta</taxon>
        <taxon>Tracheophyta</taxon>
        <taxon>Spermatophyta</taxon>
        <taxon>Magnoliopsida</taxon>
        <taxon>eudicotyledons</taxon>
        <taxon>Gunneridae</taxon>
        <taxon>Pentapetalae</taxon>
        <taxon>rosids</taxon>
        <taxon>fabids</taxon>
        <taxon>Fabales</taxon>
        <taxon>Quillajaceae</taxon>
        <taxon>Quillaja</taxon>
    </lineage>
</organism>
<dbReference type="FunFam" id="2.30.240.10:FF:000002">
    <property type="entry name" value="Uncharacterized protein At3g07460"/>
    <property type="match status" value="1"/>
</dbReference>
<dbReference type="SUPFAM" id="SSF141562">
    <property type="entry name" value="At5g01610-like"/>
    <property type="match status" value="1"/>
</dbReference>
<keyword evidence="2" id="KW-1185">Reference proteome</keyword>
<protein>
    <submittedName>
        <fullName evidence="1">Uncharacterized protein</fullName>
    </submittedName>
</protein>
<dbReference type="InterPro" id="IPR007493">
    <property type="entry name" value="DUF538"/>
</dbReference>
<dbReference type="PANTHER" id="PTHR31676:SF115">
    <property type="entry name" value="DUF538 DOMAIN-CONTAINING PROTEIN"/>
    <property type="match status" value="1"/>
</dbReference>
<dbReference type="EMBL" id="JARAOO010000004">
    <property type="protein sequence ID" value="KAJ7973641.1"/>
    <property type="molecule type" value="Genomic_DNA"/>
</dbReference>
<dbReference type="Proteomes" id="UP001163823">
    <property type="component" value="Chromosome 4"/>
</dbReference>
<accession>A0AAD7VF84</accession>
<dbReference type="KEGG" id="qsa:O6P43_011339"/>
<dbReference type="Pfam" id="PF04398">
    <property type="entry name" value="DUF538"/>
    <property type="match status" value="1"/>
</dbReference>
<dbReference type="InterPro" id="IPR036758">
    <property type="entry name" value="At5g01610-like"/>
</dbReference>
<evidence type="ECO:0000313" key="2">
    <source>
        <dbReference type="Proteomes" id="UP001163823"/>
    </source>
</evidence>
<gene>
    <name evidence="1" type="ORF">O6P43_011339</name>
</gene>
<dbReference type="PANTHER" id="PTHR31676">
    <property type="entry name" value="T31J12.3 PROTEIN-RELATED"/>
    <property type="match status" value="1"/>
</dbReference>
<comment type="caution">
    <text evidence="1">The sequence shown here is derived from an EMBL/GenBank/DDBJ whole genome shotgun (WGS) entry which is preliminary data.</text>
</comment>